<accession>A0AA36DGW3</accession>
<name>A0AA36DGW3_9BILA</name>
<evidence type="ECO:0000259" key="2">
    <source>
        <dbReference type="PROSITE" id="PS51644"/>
    </source>
</evidence>
<dbReference type="AlphaFoldDB" id="A0AA36DGW3"/>
<feature type="compositionally biased region" description="Low complexity" evidence="1">
    <location>
        <begin position="375"/>
        <end position="386"/>
    </location>
</feature>
<dbReference type="EMBL" id="CATQJA010002710">
    <property type="protein sequence ID" value="CAJ0587424.1"/>
    <property type="molecule type" value="Genomic_DNA"/>
</dbReference>
<sequence>MDGKLKALQDTIYSIVASHQEPSTAFKICREYEEEYGSINFAEFGYYNGVDMLKKHPRIQLVEGEEGRVVFRAAISTTGAAYDIQKLIAHQRKKKSRSGGSGRGRPVFHNRYATPNRVSPQAFNRTSTQFVMRPRPPMPALQQRPAPSPLFSPVRASLAGRITIAARPSPLKAAVPAAPVAARPAAAPSQRRNVFAPVPVMAAKPVTSQDGIKRFVTLIDDMGGYATLTDFRRRWYERHSELLTAEVFARYFGEPKLSAVWQALEGKVTFEFIETEGEEDLGMYTVKYVDRGRTLKPAHPSLSEMLNNLINQLTHVYPAPLPFDKVPIYYARFYKQQLRPEELFSKTWREVFFSVFMSALQVDEEDKVRLRKKPAAVTTATPSATSNKPPQKTMDDSW</sequence>
<feature type="region of interest" description="Disordered" evidence="1">
    <location>
        <begin position="371"/>
        <end position="398"/>
    </location>
</feature>
<dbReference type="Pfam" id="PF12872">
    <property type="entry name" value="OST-HTH"/>
    <property type="match status" value="1"/>
</dbReference>
<dbReference type="Proteomes" id="UP001177023">
    <property type="component" value="Unassembled WGS sequence"/>
</dbReference>
<evidence type="ECO:0000256" key="1">
    <source>
        <dbReference type="SAM" id="MobiDB-lite"/>
    </source>
</evidence>
<gene>
    <name evidence="3" type="ORF">MSPICULIGERA_LOCUS25392</name>
</gene>
<protein>
    <recommendedName>
        <fullName evidence="2">HTH OST-type domain-containing protein</fullName>
    </recommendedName>
</protein>
<dbReference type="InterPro" id="IPR041966">
    <property type="entry name" value="LOTUS-like"/>
</dbReference>
<dbReference type="InterPro" id="IPR025605">
    <property type="entry name" value="OST-HTH/LOTUS_dom"/>
</dbReference>
<comment type="caution">
    <text evidence="3">The sequence shown here is derived from an EMBL/GenBank/DDBJ whole genome shotgun (WGS) entry which is preliminary data.</text>
</comment>
<organism evidence="3 4">
    <name type="scientific">Mesorhabditis spiculigera</name>
    <dbReference type="NCBI Taxonomy" id="96644"/>
    <lineage>
        <taxon>Eukaryota</taxon>
        <taxon>Metazoa</taxon>
        <taxon>Ecdysozoa</taxon>
        <taxon>Nematoda</taxon>
        <taxon>Chromadorea</taxon>
        <taxon>Rhabditida</taxon>
        <taxon>Rhabditina</taxon>
        <taxon>Rhabditomorpha</taxon>
        <taxon>Rhabditoidea</taxon>
        <taxon>Rhabditidae</taxon>
        <taxon>Mesorhabditinae</taxon>
        <taxon>Mesorhabditis</taxon>
    </lineage>
</organism>
<dbReference type="PROSITE" id="PS51644">
    <property type="entry name" value="HTH_OST"/>
    <property type="match status" value="1"/>
</dbReference>
<feature type="domain" description="HTH OST-type" evidence="2">
    <location>
        <begin position="4"/>
        <end position="75"/>
    </location>
</feature>
<evidence type="ECO:0000313" key="3">
    <source>
        <dbReference type="EMBL" id="CAJ0587424.1"/>
    </source>
</evidence>
<evidence type="ECO:0000313" key="4">
    <source>
        <dbReference type="Proteomes" id="UP001177023"/>
    </source>
</evidence>
<dbReference type="Gene3D" id="3.30.420.610">
    <property type="entry name" value="LOTUS domain-like"/>
    <property type="match status" value="1"/>
</dbReference>
<keyword evidence="4" id="KW-1185">Reference proteome</keyword>
<proteinExistence type="predicted"/>
<feature type="non-terminal residue" evidence="3">
    <location>
        <position position="1"/>
    </location>
</feature>
<feature type="region of interest" description="Disordered" evidence="1">
    <location>
        <begin position="89"/>
        <end position="112"/>
    </location>
</feature>
<reference evidence="3" key="1">
    <citation type="submission" date="2023-06" db="EMBL/GenBank/DDBJ databases">
        <authorList>
            <person name="Delattre M."/>
        </authorList>
    </citation>
    <scope>NUCLEOTIDE SEQUENCE</scope>
    <source>
        <strain evidence="3">AF72</strain>
    </source>
</reference>